<evidence type="ECO:0000313" key="1">
    <source>
        <dbReference type="EMBL" id="PIU74837.1"/>
    </source>
</evidence>
<gene>
    <name evidence="1" type="ORF">COS76_03980</name>
</gene>
<comment type="caution">
    <text evidence="1">The sequence shown here is derived from an EMBL/GenBank/DDBJ whole genome shotgun (WGS) entry which is preliminary data.</text>
</comment>
<name>A0A2M7AW39_9BACT</name>
<proteinExistence type="predicted"/>
<reference evidence="2" key="1">
    <citation type="submission" date="2017-09" db="EMBL/GenBank/DDBJ databases">
        <title>Depth-based differentiation of microbial function through sediment-hosted aquifers and enrichment of novel symbionts in the deep terrestrial subsurface.</title>
        <authorList>
            <person name="Probst A.J."/>
            <person name="Ladd B."/>
            <person name="Jarett J.K."/>
            <person name="Geller-Mcgrath D.E."/>
            <person name="Sieber C.M.K."/>
            <person name="Emerson J.B."/>
            <person name="Anantharaman K."/>
            <person name="Thomas B.C."/>
            <person name="Malmstrom R."/>
            <person name="Stieglmeier M."/>
            <person name="Klingl A."/>
            <person name="Woyke T."/>
            <person name="Ryan C.M."/>
            <person name="Banfield J.F."/>
        </authorList>
    </citation>
    <scope>NUCLEOTIDE SEQUENCE [LARGE SCALE GENOMIC DNA]</scope>
</reference>
<dbReference type="AlphaFoldDB" id="A0A2M7AW39"/>
<dbReference type="Proteomes" id="UP000228775">
    <property type="component" value="Unassembled WGS sequence"/>
</dbReference>
<accession>A0A2M7AW39</accession>
<evidence type="ECO:0000313" key="2">
    <source>
        <dbReference type="Proteomes" id="UP000228775"/>
    </source>
</evidence>
<dbReference type="EMBL" id="PEVY01000083">
    <property type="protein sequence ID" value="PIU74837.1"/>
    <property type="molecule type" value="Genomic_DNA"/>
</dbReference>
<sequence>MLAMAHAELMQFANVFPAISDIESTALQQIRPQPIRRITKLVITMIAEDAEMVTGDKKFIEEVIAKHEIRPIAAEWHFLEFENMQLPFAGPSDP</sequence>
<protein>
    <submittedName>
        <fullName evidence="1">Uncharacterized protein</fullName>
    </submittedName>
</protein>
<organism evidence="1 2">
    <name type="scientific">Candidatus Portnoybacteria bacterium CG06_land_8_20_14_3_00_39_12</name>
    <dbReference type="NCBI Taxonomy" id="1974809"/>
    <lineage>
        <taxon>Bacteria</taxon>
        <taxon>Candidatus Portnoyibacteriota</taxon>
    </lineage>
</organism>